<name>A0A2Y9AWK6_9MICO</name>
<dbReference type="AlphaFoldDB" id="A0A2Y9AWK6"/>
<reference evidence="1 2" key="1">
    <citation type="submission" date="2016-10" db="EMBL/GenBank/DDBJ databases">
        <authorList>
            <person name="Cai Z."/>
        </authorList>
    </citation>
    <scope>NUCLEOTIDE SEQUENCE [LARGE SCALE GENOMIC DNA]</scope>
    <source>
        <strain evidence="1 2">CGMCC 1.10826</strain>
    </source>
</reference>
<dbReference type="EMBL" id="UETB01000019">
    <property type="protein sequence ID" value="SSA46927.1"/>
    <property type="molecule type" value="Genomic_DNA"/>
</dbReference>
<keyword evidence="2" id="KW-1185">Reference proteome</keyword>
<evidence type="ECO:0000313" key="2">
    <source>
        <dbReference type="Proteomes" id="UP000250222"/>
    </source>
</evidence>
<gene>
    <name evidence="1" type="ORF">SAMN05216184_11939</name>
</gene>
<proteinExistence type="predicted"/>
<dbReference type="Proteomes" id="UP000250222">
    <property type="component" value="Unassembled WGS sequence"/>
</dbReference>
<dbReference type="RefSeq" id="WP_146237597.1">
    <property type="nucleotide sequence ID" value="NZ_QKLZ01000019.1"/>
</dbReference>
<evidence type="ECO:0000313" key="1">
    <source>
        <dbReference type="EMBL" id="SSA46927.1"/>
    </source>
</evidence>
<sequence length="76" mass="8006">MSGRIGRPSKGDRVVLYSRPHREVRAAVEASAAKAGYDAVSDYVAAVLATHEGLAELAPVPTRHPDQKELPLAASA</sequence>
<protein>
    <submittedName>
        <fullName evidence="1">Uncharacterized protein</fullName>
    </submittedName>
</protein>
<organism evidence="1 2">
    <name type="scientific">Georgenia satyanarayanai</name>
    <dbReference type="NCBI Taxonomy" id="860221"/>
    <lineage>
        <taxon>Bacteria</taxon>
        <taxon>Bacillati</taxon>
        <taxon>Actinomycetota</taxon>
        <taxon>Actinomycetes</taxon>
        <taxon>Micrococcales</taxon>
        <taxon>Bogoriellaceae</taxon>
        <taxon>Georgenia</taxon>
    </lineage>
</organism>
<accession>A0A2Y9AWK6</accession>